<protein>
    <submittedName>
        <fullName evidence="5">OLC1v1013527C1</fullName>
    </submittedName>
</protein>
<accession>A0AAV1DYX6</accession>
<dbReference type="GO" id="GO:0003735">
    <property type="term" value="F:structural constituent of ribosome"/>
    <property type="evidence" value="ECO:0007669"/>
    <property type="project" value="InterPro"/>
</dbReference>
<dbReference type="EMBL" id="OX459124">
    <property type="protein sequence ID" value="CAI9113007.1"/>
    <property type="molecule type" value="Genomic_DNA"/>
</dbReference>
<gene>
    <name evidence="5" type="ORF">OLC1_LOCUS20096</name>
</gene>
<dbReference type="GO" id="GO:0006412">
    <property type="term" value="P:translation"/>
    <property type="evidence" value="ECO:0007669"/>
    <property type="project" value="InterPro"/>
</dbReference>
<dbReference type="Gene3D" id="1.20.5.1150">
    <property type="entry name" value="Ribosomal protein S8"/>
    <property type="match status" value="1"/>
</dbReference>
<evidence type="ECO:0000256" key="4">
    <source>
        <dbReference type="SAM" id="MobiDB-lite"/>
    </source>
</evidence>
<dbReference type="GO" id="GO:0005840">
    <property type="term" value="C:ribosome"/>
    <property type="evidence" value="ECO:0007669"/>
    <property type="project" value="UniProtKB-KW"/>
</dbReference>
<keyword evidence="3" id="KW-0687">Ribonucleoprotein</keyword>
<feature type="region of interest" description="Disordered" evidence="4">
    <location>
        <begin position="195"/>
        <end position="219"/>
    </location>
</feature>
<dbReference type="GO" id="GO:1990904">
    <property type="term" value="C:ribonucleoprotein complex"/>
    <property type="evidence" value="ECO:0007669"/>
    <property type="project" value="UniProtKB-KW"/>
</dbReference>
<dbReference type="PANTHER" id="PTHR21109:SF0">
    <property type="entry name" value="SMALL RIBOSOMAL SUBUNIT PROTEIN BS21M"/>
    <property type="match status" value="1"/>
</dbReference>
<dbReference type="InterPro" id="IPR038380">
    <property type="entry name" value="Ribosomal_bS21_sf"/>
</dbReference>
<dbReference type="AlphaFoldDB" id="A0AAV1DYX6"/>
<evidence type="ECO:0000313" key="5">
    <source>
        <dbReference type="EMBL" id="CAI9113007.1"/>
    </source>
</evidence>
<proteinExistence type="inferred from homology"/>
<reference evidence="5" key="1">
    <citation type="submission" date="2023-03" db="EMBL/GenBank/DDBJ databases">
        <authorList>
            <person name="Julca I."/>
        </authorList>
    </citation>
    <scope>NUCLEOTIDE SEQUENCE</scope>
</reference>
<feature type="compositionally biased region" description="Low complexity" evidence="4">
    <location>
        <begin position="1"/>
        <end position="13"/>
    </location>
</feature>
<feature type="region of interest" description="Disordered" evidence="4">
    <location>
        <begin position="1"/>
        <end position="31"/>
    </location>
</feature>
<evidence type="ECO:0000256" key="1">
    <source>
        <dbReference type="ARBA" id="ARBA00006640"/>
    </source>
</evidence>
<dbReference type="Proteomes" id="UP001161247">
    <property type="component" value="Chromosome 7"/>
</dbReference>
<dbReference type="Pfam" id="PF01165">
    <property type="entry name" value="Ribosomal_S21"/>
    <property type="match status" value="1"/>
</dbReference>
<evidence type="ECO:0000313" key="6">
    <source>
        <dbReference type="Proteomes" id="UP001161247"/>
    </source>
</evidence>
<dbReference type="InterPro" id="IPR001911">
    <property type="entry name" value="Ribosomal_bS21"/>
</dbReference>
<keyword evidence="2" id="KW-0689">Ribosomal protein</keyword>
<dbReference type="PANTHER" id="PTHR21109">
    <property type="entry name" value="MITOCHONDRIAL 28S RIBOSOMAL PROTEIN S21"/>
    <property type="match status" value="1"/>
</dbReference>
<comment type="similarity">
    <text evidence="1">Belongs to the bacterial ribosomal protein bS21 family.</text>
</comment>
<evidence type="ECO:0000256" key="3">
    <source>
        <dbReference type="ARBA" id="ARBA00023274"/>
    </source>
</evidence>
<feature type="compositionally biased region" description="Basic residues" evidence="4">
    <location>
        <begin position="195"/>
        <end position="209"/>
    </location>
</feature>
<sequence>MGSASSSLLRSLPSPFPPENPSLSLSLKPHLEKPPSQLPLLPFVSSPLSQKPHQIALNPLQNPPPSNPVPVPKNPFSFSPCLDSSVSPVSVDSVICPSLAYANVYFYKPYSVQVVPRDEEDGVKLAKRFMYSAAKAGVFYEMKRRRFFQNPQEKMKTKSQRAAKLLKRSKMRAGGGLKIPKNTIRRDPLEEKKRKARLAAKRPPKHKRAGFQQKMGVDQNSLSAKKENYCSDDDNWEVEGIEVPYC</sequence>
<organism evidence="5 6">
    <name type="scientific">Oldenlandia corymbosa var. corymbosa</name>
    <dbReference type="NCBI Taxonomy" id="529605"/>
    <lineage>
        <taxon>Eukaryota</taxon>
        <taxon>Viridiplantae</taxon>
        <taxon>Streptophyta</taxon>
        <taxon>Embryophyta</taxon>
        <taxon>Tracheophyta</taxon>
        <taxon>Spermatophyta</taxon>
        <taxon>Magnoliopsida</taxon>
        <taxon>eudicotyledons</taxon>
        <taxon>Gunneridae</taxon>
        <taxon>Pentapetalae</taxon>
        <taxon>asterids</taxon>
        <taxon>lamiids</taxon>
        <taxon>Gentianales</taxon>
        <taxon>Rubiaceae</taxon>
        <taxon>Rubioideae</taxon>
        <taxon>Spermacoceae</taxon>
        <taxon>Hedyotis-Oldenlandia complex</taxon>
        <taxon>Oldenlandia</taxon>
    </lineage>
</organism>
<keyword evidence="6" id="KW-1185">Reference proteome</keyword>
<name>A0AAV1DYX6_OLDCO</name>
<evidence type="ECO:0000256" key="2">
    <source>
        <dbReference type="ARBA" id="ARBA00022980"/>
    </source>
</evidence>